<evidence type="ECO:0000313" key="5">
    <source>
        <dbReference type="Proteomes" id="UP000198588"/>
    </source>
</evidence>
<protein>
    <submittedName>
        <fullName evidence="4">NAD(P)-dependent dehydrogenase, short-chain alcohol dehydrogenase family</fullName>
    </submittedName>
</protein>
<organism evidence="4 5">
    <name type="scientific">Mesorhizobium qingshengii</name>
    <dbReference type="NCBI Taxonomy" id="1165689"/>
    <lineage>
        <taxon>Bacteria</taxon>
        <taxon>Pseudomonadati</taxon>
        <taxon>Pseudomonadota</taxon>
        <taxon>Alphaproteobacteria</taxon>
        <taxon>Hyphomicrobiales</taxon>
        <taxon>Phyllobacteriaceae</taxon>
        <taxon>Mesorhizobium</taxon>
    </lineage>
</organism>
<dbReference type="EMBL" id="FMXM01000034">
    <property type="protein sequence ID" value="SDA98703.1"/>
    <property type="molecule type" value="Genomic_DNA"/>
</dbReference>
<dbReference type="FunFam" id="3.40.50.720:FF:000084">
    <property type="entry name" value="Short-chain dehydrogenase reductase"/>
    <property type="match status" value="1"/>
</dbReference>
<dbReference type="OrthoDB" id="9792355at2"/>
<dbReference type="PRINTS" id="PR00081">
    <property type="entry name" value="GDHRDH"/>
</dbReference>
<proteinExistence type="inferred from homology"/>
<gene>
    <name evidence="4" type="ORF">SAMN02927914_06311</name>
</gene>
<sequence>MTLDRRVVLITGGCSGIGAACCDSFAAQGALVIAADVRKAPTGKAGQGWTTLELDVTDPHQWRCLIEDLRGQYGRLDALVNSAGLLAEGTVEDTPLDLWRRVMAVNLNGTFFGCQAAIPLMREGGGGAIVNLSSVSGIKADAELAAYDAAKGAVRLLTKEIALFCARRGDQIRCNSVHPGIVDTPMVANFFQTAKISSEREWTQNQPIGRKITPQEVANLIVWLCSSEASFSTGAEYIIDGGTTA</sequence>
<dbReference type="Pfam" id="PF13561">
    <property type="entry name" value="adh_short_C2"/>
    <property type="match status" value="1"/>
</dbReference>
<evidence type="ECO:0000313" key="4">
    <source>
        <dbReference type="EMBL" id="SDA98703.1"/>
    </source>
</evidence>
<dbReference type="InterPro" id="IPR057326">
    <property type="entry name" value="KR_dom"/>
</dbReference>
<evidence type="ECO:0000256" key="1">
    <source>
        <dbReference type="ARBA" id="ARBA00006484"/>
    </source>
</evidence>
<dbReference type="Proteomes" id="UP000198588">
    <property type="component" value="Unassembled WGS sequence"/>
</dbReference>
<dbReference type="PROSITE" id="PS51257">
    <property type="entry name" value="PROKAR_LIPOPROTEIN"/>
    <property type="match status" value="1"/>
</dbReference>
<keyword evidence="2" id="KW-0560">Oxidoreductase</keyword>
<dbReference type="GO" id="GO:0016491">
    <property type="term" value="F:oxidoreductase activity"/>
    <property type="evidence" value="ECO:0007669"/>
    <property type="project" value="UniProtKB-KW"/>
</dbReference>
<dbReference type="STRING" id="1165689.SAMN02927914_06311"/>
<dbReference type="Gene3D" id="3.40.50.720">
    <property type="entry name" value="NAD(P)-binding Rossmann-like Domain"/>
    <property type="match status" value="1"/>
</dbReference>
<reference evidence="4 5" key="1">
    <citation type="submission" date="2016-10" db="EMBL/GenBank/DDBJ databases">
        <authorList>
            <person name="de Groot N.N."/>
        </authorList>
    </citation>
    <scope>NUCLEOTIDE SEQUENCE [LARGE SCALE GENOMIC DNA]</scope>
    <source>
        <strain evidence="4 5">CGMCC 1.12097</strain>
    </source>
</reference>
<dbReference type="InterPro" id="IPR036291">
    <property type="entry name" value="NAD(P)-bd_dom_sf"/>
</dbReference>
<dbReference type="InterPro" id="IPR002347">
    <property type="entry name" value="SDR_fam"/>
</dbReference>
<dbReference type="PANTHER" id="PTHR24321">
    <property type="entry name" value="DEHYDROGENASES, SHORT CHAIN"/>
    <property type="match status" value="1"/>
</dbReference>
<evidence type="ECO:0000259" key="3">
    <source>
        <dbReference type="SMART" id="SM00822"/>
    </source>
</evidence>
<name>A0A1G5ZWQ0_9HYPH</name>
<dbReference type="PRINTS" id="PR00080">
    <property type="entry name" value="SDRFAMILY"/>
</dbReference>
<accession>A0A1G5ZWQ0</accession>
<dbReference type="SUPFAM" id="SSF51735">
    <property type="entry name" value="NAD(P)-binding Rossmann-fold domains"/>
    <property type="match status" value="1"/>
</dbReference>
<comment type="similarity">
    <text evidence="1">Belongs to the short-chain dehydrogenases/reductases (SDR) family.</text>
</comment>
<dbReference type="RefSeq" id="WP_091586217.1">
    <property type="nucleotide sequence ID" value="NZ_FMXM01000034.1"/>
</dbReference>
<dbReference type="SMART" id="SM00822">
    <property type="entry name" value="PKS_KR"/>
    <property type="match status" value="1"/>
</dbReference>
<feature type="domain" description="Ketoreductase" evidence="3">
    <location>
        <begin position="6"/>
        <end position="184"/>
    </location>
</feature>
<dbReference type="AlphaFoldDB" id="A0A1G5ZWQ0"/>
<dbReference type="PANTHER" id="PTHR24321:SF15">
    <property type="entry name" value="OXIDOREDUCTASE UCPA"/>
    <property type="match status" value="1"/>
</dbReference>
<evidence type="ECO:0000256" key="2">
    <source>
        <dbReference type="ARBA" id="ARBA00023002"/>
    </source>
</evidence>